<dbReference type="OrthoDB" id="6435517at2759"/>
<gene>
    <name evidence="2" type="ORF">TNIN_13571</name>
</gene>
<organism evidence="2 3">
    <name type="scientific">Trichonephila inaurata madagascariensis</name>
    <dbReference type="NCBI Taxonomy" id="2747483"/>
    <lineage>
        <taxon>Eukaryota</taxon>
        <taxon>Metazoa</taxon>
        <taxon>Ecdysozoa</taxon>
        <taxon>Arthropoda</taxon>
        <taxon>Chelicerata</taxon>
        <taxon>Arachnida</taxon>
        <taxon>Araneae</taxon>
        <taxon>Araneomorphae</taxon>
        <taxon>Entelegynae</taxon>
        <taxon>Araneoidea</taxon>
        <taxon>Nephilidae</taxon>
        <taxon>Trichonephila</taxon>
        <taxon>Trichonephila inaurata</taxon>
    </lineage>
</organism>
<sequence length="139" mass="16323">MFDTIQFLAKQNLALRGHREDDTSTNKGSFLELVYLLAKYDPVLREHLVRIKMDQKSSLTYMSPQIQNEFIEILGNKVRQVIIARVQKAKYYSLFFDNIPDTPHKDQTSQVVIYVMTENQEVRVEESFIDFTETKNKTV</sequence>
<proteinExistence type="predicted"/>
<dbReference type="PANTHER" id="PTHR45749">
    <property type="match status" value="1"/>
</dbReference>
<accession>A0A8X6IXG6</accession>
<dbReference type="Proteomes" id="UP000886998">
    <property type="component" value="Unassembled WGS sequence"/>
</dbReference>
<name>A0A8X6IXG6_9ARAC</name>
<protein>
    <recommendedName>
        <fullName evidence="1">DUF4371 domain-containing protein</fullName>
    </recommendedName>
</protein>
<dbReference type="AlphaFoldDB" id="A0A8X6IXG6"/>
<dbReference type="Pfam" id="PF14291">
    <property type="entry name" value="DUF4371"/>
    <property type="match status" value="1"/>
</dbReference>
<keyword evidence="3" id="KW-1185">Reference proteome</keyword>
<evidence type="ECO:0000259" key="1">
    <source>
        <dbReference type="Pfam" id="PF14291"/>
    </source>
</evidence>
<reference evidence="2" key="1">
    <citation type="submission" date="2020-08" db="EMBL/GenBank/DDBJ databases">
        <title>Multicomponent nature underlies the extraordinary mechanical properties of spider dragline silk.</title>
        <authorList>
            <person name="Kono N."/>
            <person name="Nakamura H."/>
            <person name="Mori M."/>
            <person name="Yoshida Y."/>
            <person name="Ohtoshi R."/>
            <person name="Malay A.D."/>
            <person name="Moran D.A.P."/>
            <person name="Tomita M."/>
            <person name="Numata K."/>
            <person name="Arakawa K."/>
        </authorList>
    </citation>
    <scope>NUCLEOTIDE SEQUENCE</scope>
</reference>
<dbReference type="PANTHER" id="PTHR45749:SF21">
    <property type="entry name" value="DUF4371 DOMAIN-CONTAINING PROTEIN"/>
    <property type="match status" value="1"/>
</dbReference>
<feature type="domain" description="DUF4371" evidence="1">
    <location>
        <begin position="3"/>
        <end position="130"/>
    </location>
</feature>
<evidence type="ECO:0000313" key="2">
    <source>
        <dbReference type="EMBL" id="GFS63910.1"/>
    </source>
</evidence>
<dbReference type="InterPro" id="IPR025398">
    <property type="entry name" value="DUF4371"/>
</dbReference>
<evidence type="ECO:0000313" key="3">
    <source>
        <dbReference type="Proteomes" id="UP000886998"/>
    </source>
</evidence>
<dbReference type="EMBL" id="BMAV01027969">
    <property type="protein sequence ID" value="GFS63910.1"/>
    <property type="molecule type" value="Genomic_DNA"/>
</dbReference>
<comment type="caution">
    <text evidence="2">The sequence shown here is derived from an EMBL/GenBank/DDBJ whole genome shotgun (WGS) entry which is preliminary data.</text>
</comment>